<evidence type="ECO:0000259" key="5">
    <source>
        <dbReference type="PROSITE" id="PS50850"/>
    </source>
</evidence>
<dbReference type="PROSITE" id="PS50850">
    <property type="entry name" value="MFS"/>
    <property type="match status" value="1"/>
</dbReference>
<feature type="transmembrane region" description="Helical" evidence="4">
    <location>
        <begin position="378"/>
        <end position="399"/>
    </location>
</feature>
<feature type="transmembrane region" description="Helical" evidence="4">
    <location>
        <begin position="226"/>
        <end position="246"/>
    </location>
</feature>
<dbReference type="InterPro" id="IPR011701">
    <property type="entry name" value="MFS"/>
</dbReference>
<evidence type="ECO:0000313" key="6">
    <source>
        <dbReference type="EMBL" id="MEJ6009997.1"/>
    </source>
</evidence>
<proteinExistence type="predicted"/>
<feature type="transmembrane region" description="Helical" evidence="4">
    <location>
        <begin position="349"/>
        <end position="372"/>
    </location>
</feature>
<feature type="transmembrane region" description="Helical" evidence="4">
    <location>
        <begin position="315"/>
        <end position="337"/>
    </location>
</feature>
<keyword evidence="2 4" id="KW-1133">Transmembrane helix</keyword>
<comment type="caution">
    <text evidence="6">The sequence shown here is derived from an EMBL/GenBank/DDBJ whole genome shotgun (WGS) entry which is preliminary data.</text>
</comment>
<dbReference type="EMBL" id="JBBHJY010000003">
    <property type="protein sequence ID" value="MEJ6009997.1"/>
    <property type="molecule type" value="Genomic_DNA"/>
</dbReference>
<evidence type="ECO:0000256" key="4">
    <source>
        <dbReference type="SAM" id="Phobius"/>
    </source>
</evidence>
<keyword evidence="1 4" id="KW-0812">Transmembrane</keyword>
<dbReference type="InterPro" id="IPR050327">
    <property type="entry name" value="Proton-linked_MCT"/>
</dbReference>
<dbReference type="Proteomes" id="UP001379235">
    <property type="component" value="Unassembled WGS sequence"/>
</dbReference>
<sequence length="409" mass="43856">MDGQPATAKEEWGRYWPLVISAFLGMSFYSLFAYSNQMFVQPLEKEFGWPRRDIAFGYSIFAIIAFLLGPMVGAMIDRFGARRIAVPGLALSALAFAALSLTTGNVRTWFGLWLMLGLVAVAVKSTVWTVAISNAFTKNRALALSVMLSGSALAQLGAPILGRWLIPEYGWRHTYLIFGLGWGGAALLLTFFLFHDAKRPVATASQPLVELPGFGFWQAVKSRPMLLIFTANLLNALMGSGITFQLKPILSDTSLGESGAALVAATAGITGIIGKIGSGWLLDRSESKLIPALTFGIGAVAFFLMLDLFQSNAAVIGGVLIYGLYSGAGLSVTALLVSRYVGLKSFGAVYGLLGSMLMLGTALGPPIGAAVYDAFHTYHPLLWAVIPICLFDGMLMLFLGKYPEFSTTK</sequence>
<gene>
    <name evidence="6" type="ORF">WG900_08690</name>
</gene>
<reference evidence="6 7" key="1">
    <citation type="submission" date="2024-03" db="EMBL/GenBank/DDBJ databases">
        <authorList>
            <person name="Jo J.-H."/>
        </authorList>
    </citation>
    <scope>NUCLEOTIDE SEQUENCE [LARGE SCALE GENOMIC DNA]</scope>
    <source>
        <strain evidence="6 7">AS3R-12</strain>
    </source>
</reference>
<evidence type="ECO:0000256" key="3">
    <source>
        <dbReference type="ARBA" id="ARBA00023136"/>
    </source>
</evidence>
<evidence type="ECO:0000256" key="1">
    <source>
        <dbReference type="ARBA" id="ARBA00022692"/>
    </source>
</evidence>
<dbReference type="SUPFAM" id="SSF103473">
    <property type="entry name" value="MFS general substrate transporter"/>
    <property type="match status" value="1"/>
</dbReference>
<feature type="domain" description="Major facilitator superfamily (MFS) profile" evidence="5">
    <location>
        <begin position="18"/>
        <end position="404"/>
    </location>
</feature>
<accession>A0ABU8S7Z0</accession>
<dbReference type="Pfam" id="PF07690">
    <property type="entry name" value="MFS_1"/>
    <property type="match status" value="1"/>
</dbReference>
<feature type="transmembrane region" description="Helical" evidence="4">
    <location>
        <begin position="142"/>
        <end position="162"/>
    </location>
</feature>
<feature type="transmembrane region" description="Helical" evidence="4">
    <location>
        <begin position="289"/>
        <end position="309"/>
    </location>
</feature>
<dbReference type="PANTHER" id="PTHR11360:SF284">
    <property type="entry name" value="EG:103B4.3 PROTEIN-RELATED"/>
    <property type="match status" value="1"/>
</dbReference>
<feature type="transmembrane region" description="Helical" evidence="4">
    <location>
        <begin position="84"/>
        <end position="104"/>
    </location>
</feature>
<dbReference type="InterPro" id="IPR020846">
    <property type="entry name" value="MFS_dom"/>
</dbReference>
<feature type="transmembrane region" description="Helical" evidence="4">
    <location>
        <begin position="54"/>
        <end position="72"/>
    </location>
</feature>
<feature type="transmembrane region" description="Helical" evidence="4">
    <location>
        <begin position="110"/>
        <end position="130"/>
    </location>
</feature>
<keyword evidence="3 4" id="KW-0472">Membrane</keyword>
<dbReference type="PANTHER" id="PTHR11360">
    <property type="entry name" value="MONOCARBOXYLATE TRANSPORTER"/>
    <property type="match status" value="1"/>
</dbReference>
<feature type="transmembrane region" description="Helical" evidence="4">
    <location>
        <begin position="258"/>
        <end position="282"/>
    </location>
</feature>
<name>A0ABU8S7Z0_9SPHN</name>
<dbReference type="Gene3D" id="1.20.1250.20">
    <property type="entry name" value="MFS general substrate transporter like domains"/>
    <property type="match status" value="2"/>
</dbReference>
<dbReference type="RefSeq" id="WP_339966356.1">
    <property type="nucleotide sequence ID" value="NZ_JBBHJY010000003.1"/>
</dbReference>
<organism evidence="6 7">
    <name type="scientific">Novosphingobium aquae</name>
    <dbReference type="NCBI Taxonomy" id="3133435"/>
    <lineage>
        <taxon>Bacteria</taxon>
        <taxon>Pseudomonadati</taxon>
        <taxon>Pseudomonadota</taxon>
        <taxon>Alphaproteobacteria</taxon>
        <taxon>Sphingomonadales</taxon>
        <taxon>Sphingomonadaceae</taxon>
        <taxon>Novosphingobium</taxon>
    </lineage>
</organism>
<feature type="transmembrane region" description="Helical" evidence="4">
    <location>
        <begin position="174"/>
        <end position="194"/>
    </location>
</feature>
<evidence type="ECO:0000256" key="2">
    <source>
        <dbReference type="ARBA" id="ARBA00022989"/>
    </source>
</evidence>
<feature type="transmembrane region" description="Helical" evidence="4">
    <location>
        <begin position="12"/>
        <end position="34"/>
    </location>
</feature>
<evidence type="ECO:0000313" key="7">
    <source>
        <dbReference type="Proteomes" id="UP001379235"/>
    </source>
</evidence>
<protein>
    <submittedName>
        <fullName evidence="6">MFS transporter</fullName>
    </submittedName>
</protein>
<keyword evidence="7" id="KW-1185">Reference proteome</keyword>
<dbReference type="InterPro" id="IPR036259">
    <property type="entry name" value="MFS_trans_sf"/>
</dbReference>